<dbReference type="AlphaFoldDB" id="A0A9X1TLC1"/>
<organism evidence="1 2">
    <name type="scientific">Streptomyces muensis</name>
    <dbReference type="NCBI Taxonomy" id="1077944"/>
    <lineage>
        <taxon>Bacteria</taxon>
        <taxon>Bacillati</taxon>
        <taxon>Actinomycetota</taxon>
        <taxon>Actinomycetes</taxon>
        <taxon>Kitasatosporales</taxon>
        <taxon>Streptomycetaceae</taxon>
        <taxon>Streptomyces</taxon>
    </lineage>
</organism>
<evidence type="ECO:0000313" key="1">
    <source>
        <dbReference type="EMBL" id="MCF1595467.1"/>
    </source>
</evidence>
<dbReference type="PROSITE" id="PS51257">
    <property type="entry name" value="PROKAR_LIPOPROTEIN"/>
    <property type="match status" value="1"/>
</dbReference>
<comment type="caution">
    <text evidence="1">The sequence shown here is derived from an EMBL/GenBank/DDBJ whole genome shotgun (WGS) entry which is preliminary data.</text>
</comment>
<evidence type="ECO:0008006" key="3">
    <source>
        <dbReference type="Google" id="ProtNLM"/>
    </source>
</evidence>
<dbReference type="EMBL" id="JAKEIP010000066">
    <property type="protein sequence ID" value="MCF1595467.1"/>
    <property type="molecule type" value="Genomic_DNA"/>
</dbReference>
<dbReference type="RefSeq" id="WP_234763769.1">
    <property type="nucleotide sequence ID" value="NZ_JAKEIP010000066.1"/>
</dbReference>
<dbReference type="Proteomes" id="UP001139384">
    <property type="component" value="Unassembled WGS sequence"/>
</dbReference>
<keyword evidence="2" id="KW-1185">Reference proteome</keyword>
<evidence type="ECO:0000313" key="2">
    <source>
        <dbReference type="Proteomes" id="UP001139384"/>
    </source>
</evidence>
<reference evidence="1" key="1">
    <citation type="submission" date="2022-01" db="EMBL/GenBank/DDBJ databases">
        <title>Draft Genome Sequences of Seven Type Strains of the Genus Streptomyces.</title>
        <authorList>
            <person name="Aziz S."/>
            <person name="Coretto E."/>
            <person name="Chronakova A."/>
            <person name="Sproer C."/>
            <person name="Huber K."/>
            <person name="Nouioui I."/>
            <person name="Gross H."/>
        </authorList>
    </citation>
    <scope>NUCLEOTIDE SEQUENCE</scope>
    <source>
        <strain evidence="1">DSM 103493</strain>
    </source>
</reference>
<protein>
    <recommendedName>
        <fullName evidence="3">Lipoprotein</fullName>
    </recommendedName>
</protein>
<sequence length="285" mass="32163">MIRHWVVGAVALLFLATGCGTSPEKPARTELAAAPEPTEEVRDLVLPLDAYQLSVNEIYLIESAKDVLTRACMKKRGHDWDVIDERGRFPDLRNRRRYGVIEMPVATEMGYHTNARLLGSTEVTARKMDRENALDADERNDALDPENGCYRLAGDELARGTHVDDDLVDKLSSGSLKSALRNPDVSAAVRSWSRCMAEQGHEYKDFYTVGEDPRWANSEKPSRAERKTAEADVRCKDRVGLVKLLRETEVAVQERDIRRHKEYFAEVASAKQRHLDAARAVLDRS</sequence>
<gene>
    <name evidence="1" type="ORF">L0P92_18065</name>
</gene>
<accession>A0A9X1TLC1</accession>
<proteinExistence type="predicted"/>
<name>A0A9X1TLC1_STRM4</name>